<dbReference type="Gene3D" id="3.30.1490.100">
    <property type="entry name" value="DNA polymerase, Y-family, little finger domain"/>
    <property type="match status" value="1"/>
</dbReference>
<dbReference type="Gene3D" id="1.20.58.1280">
    <property type="entry name" value="DNA repair protein Rev1, C-terminal domain"/>
    <property type="match status" value="1"/>
</dbReference>
<evidence type="ECO:0000256" key="7">
    <source>
        <dbReference type="ARBA" id="ARBA00022723"/>
    </source>
</evidence>
<dbReference type="SUPFAM" id="SSF56672">
    <property type="entry name" value="DNA/RNA polymerases"/>
    <property type="match status" value="1"/>
</dbReference>
<dbReference type="InterPro" id="IPR043502">
    <property type="entry name" value="DNA/RNA_pol_sf"/>
</dbReference>
<dbReference type="GO" id="GO:0005634">
    <property type="term" value="C:nucleus"/>
    <property type="evidence" value="ECO:0007669"/>
    <property type="project" value="UniProtKB-SubCell"/>
</dbReference>
<feature type="region of interest" description="Disordered" evidence="14">
    <location>
        <begin position="533"/>
        <end position="567"/>
    </location>
</feature>
<keyword evidence="8" id="KW-0227">DNA damage</keyword>
<dbReference type="PANTHER" id="PTHR45990">
    <property type="entry name" value="DNA REPAIR PROTEIN REV1"/>
    <property type="match status" value="1"/>
</dbReference>
<keyword evidence="10" id="KW-0238">DNA-binding</keyword>
<keyword evidence="4" id="KW-0237">DNA synthesis</keyword>
<comment type="subcellular location">
    <subcellularLocation>
        <location evidence="1">Nucleus</location>
    </subcellularLocation>
</comment>
<keyword evidence="12" id="KW-0539">Nucleus</keyword>
<keyword evidence="5" id="KW-0808">Transferase</keyword>
<dbReference type="InterPro" id="IPR038401">
    <property type="entry name" value="Rev1_C_sf"/>
</dbReference>
<sequence>MDAKHPDFLKHFFANSRLHHLSTWKADLRSKFLRLVATRHKHKKSSSDQRLILHIDFDCFFATASVLSHPELDILKDPIAVSHGGSSSDVASCNYVARNYGVSNGMWLGRARKQCPELKVVDYEFSTYEKCSTAFYNYLVSKETFDSIFPVLIDEVLVDATSACEVEGTISEEAVSKLSKQIKSDIYGLTGCLVSIGASRNVLLAKLAIKKAKPNGFFHLSHDFESFLDQTKVRDIPGIGRRLSSRLAEELQLVSGKDIKIGDVKDLTISRLSNIFGEKTGQKLYDNFRGIDKTDIALDLDTSESLLGRKSVSVDINFGIRFDTHAQAEVFIMSLAKELHSRMIDLGVCGSAISLKLARRAPNSPVNPPKFMGMGFCNFFSKSSRLGVPTNDWGIIGSEMKSLFRILNIPAPELRGIAVSMTKLEDVNAVKKQRQQMLQFEKPRAQKKTMKVEDPIYGETVQGSDSIDWDVFNELPEDIRRELKLELLRRGIPVTKREKLLAKTSPIKQDPGRKVYIQQLFPTQVNGPFKHTRVVESPKKKRRIHVSPTKSPLPRKREDSPTPFNQTISYDDEVLNEIPSSIRNEFFHELEWHRNNRRLGYVPIKQRMKELEEDRQTIVESEITSDWISQQPTISTISPFAGLVRFSELREVLVQWVGLSTSSRGPHPEDVEMFSKYIEELARQKNINRCLGLLKVLKNEIGCQMSIARMSNLSSQAKSDMMVGVEDWNLHYTTLRDVVVSICKNFNITVEFEN</sequence>
<feature type="binding site" evidence="13">
    <location>
        <position position="56"/>
    </location>
    <ligand>
        <name>Mg(2+)</name>
        <dbReference type="ChEBI" id="CHEBI:18420"/>
        <label>1</label>
    </ligand>
</feature>
<dbReference type="GO" id="GO:0070987">
    <property type="term" value="P:error-free translesion synthesis"/>
    <property type="evidence" value="ECO:0007669"/>
    <property type="project" value="TreeGrafter"/>
</dbReference>
<dbReference type="InterPro" id="IPR036775">
    <property type="entry name" value="DNA_pol_Y-fam_lit_finger_sf"/>
</dbReference>
<feature type="binding site" evidence="13">
    <location>
        <position position="154"/>
    </location>
    <ligand>
        <name>Mg(2+)</name>
        <dbReference type="ChEBI" id="CHEBI:18420"/>
        <label>1</label>
    </ligand>
</feature>
<dbReference type="Pfam" id="PF21999">
    <property type="entry name" value="IMS_HHH_1"/>
    <property type="match status" value="1"/>
</dbReference>
<evidence type="ECO:0000256" key="6">
    <source>
        <dbReference type="ARBA" id="ARBA00022695"/>
    </source>
</evidence>
<dbReference type="InterPro" id="IPR017961">
    <property type="entry name" value="DNA_pol_Y-fam_little_finger"/>
</dbReference>
<feature type="domain" description="UmuC" evidence="15">
    <location>
        <begin position="52"/>
        <end position="240"/>
    </location>
</feature>
<evidence type="ECO:0000313" key="16">
    <source>
        <dbReference type="EMBL" id="SGZ58524.1"/>
    </source>
</evidence>
<evidence type="ECO:0000256" key="2">
    <source>
        <dbReference type="ARBA" id="ARBA00010945"/>
    </source>
</evidence>
<evidence type="ECO:0000256" key="4">
    <source>
        <dbReference type="ARBA" id="ARBA00022634"/>
    </source>
</evidence>
<protein>
    <recommendedName>
        <fullName evidence="3">DNA repair protein REV1</fullName>
    </recommendedName>
</protein>
<evidence type="ECO:0000313" key="17">
    <source>
        <dbReference type="Proteomes" id="UP000182259"/>
    </source>
</evidence>
<dbReference type="FunFam" id="3.30.1490.100:FF:000001">
    <property type="entry name" value="DNA repair protein REV1"/>
    <property type="match status" value="1"/>
</dbReference>
<evidence type="ECO:0000256" key="11">
    <source>
        <dbReference type="ARBA" id="ARBA00023204"/>
    </source>
</evidence>
<dbReference type="PROSITE" id="PS50173">
    <property type="entry name" value="UMUC"/>
    <property type="match status" value="1"/>
</dbReference>
<dbReference type="Gene3D" id="3.40.1170.60">
    <property type="match status" value="1"/>
</dbReference>
<evidence type="ECO:0000256" key="3">
    <source>
        <dbReference type="ARBA" id="ARBA00020399"/>
    </source>
</evidence>
<dbReference type="EMBL" id="LT635769">
    <property type="protein sequence ID" value="SGZ58524.1"/>
    <property type="molecule type" value="Genomic_DNA"/>
</dbReference>
<dbReference type="InterPro" id="IPR031991">
    <property type="entry name" value="Rev1_C"/>
</dbReference>
<evidence type="ECO:0000259" key="15">
    <source>
        <dbReference type="PROSITE" id="PS50173"/>
    </source>
</evidence>
<gene>
    <name evidence="16" type="ORF">SAMEA4029009_CIC11G00000002625</name>
</gene>
<dbReference type="GO" id="GO:0042276">
    <property type="term" value="P:error-prone translesion synthesis"/>
    <property type="evidence" value="ECO:0007669"/>
    <property type="project" value="InterPro"/>
</dbReference>
<name>A0A1L0DPM9_9ASCO</name>
<evidence type="ECO:0000256" key="8">
    <source>
        <dbReference type="ARBA" id="ARBA00022763"/>
    </source>
</evidence>
<dbReference type="InterPro" id="IPR053848">
    <property type="entry name" value="IMS_HHH_1"/>
</dbReference>
<dbReference type="Gene3D" id="6.10.250.1490">
    <property type="match status" value="1"/>
</dbReference>
<dbReference type="Pfam" id="PF11799">
    <property type="entry name" value="IMS_C"/>
    <property type="match status" value="1"/>
</dbReference>
<dbReference type="GO" id="GO:0006281">
    <property type="term" value="P:DNA repair"/>
    <property type="evidence" value="ECO:0007669"/>
    <property type="project" value="UniProtKB-KW"/>
</dbReference>
<dbReference type="InterPro" id="IPR001126">
    <property type="entry name" value="UmuC"/>
</dbReference>
<organism evidence="16 17">
    <name type="scientific">Sungouiella intermedia</name>
    <dbReference type="NCBI Taxonomy" id="45354"/>
    <lineage>
        <taxon>Eukaryota</taxon>
        <taxon>Fungi</taxon>
        <taxon>Dikarya</taxon>
        <taxon>Ascomycota</taxon>
        <taxon>Saccharomycotina</taxon>
        <taxon>Pichiomycetes</taxon>
        <taxon>Metschnikowiaceae</taxon>
        <taxon>Sungouiella</taxon>
    </lineage>
</organism>
<accession>A0A1L0DPM9</accession>
<evidence type="ECO:0000256" key="10">
    <source>
        <dbReference type="ARBA" id="ARBA00023125"/>
    </source>
</evidence>
<dbReference type="Pfam" id="PF00817">
    <property type="entry name" value="IMS"/>
    <property type="match status" value="1"/>
</dbReference>
<keyword evidence="9 13" id="KW-0460">Magnesium</keyword>
<keyword evidence="11" id="KW-0234">DNA repair</keyword>
<dbReference type="GO" id="GO:0003684">
    <property type="term" value="F:damaged DNA binding"/>
    <property type="evidence" value="ECO:0007669"/>
    <property type="project" value="InterPro"/>
</dbReference>
<comment type="cofactor">
    <cofactor evidence="13">
        <name>Mg(2+)</name>
        <dbReference type="ChEBI" id="CHEBI:18420"/>
    </cofactor>
    <text evidence="13">Binds 2 magnesium ions.</text>
</comment>
<dbReference type="Pfam" id="PF16727">
    <property type="entry name" value="REV1_C"/>
    <property type="match status" value="1"/>
</dbReference>
<dbReference type="AlphaFoldDB" id="A0A1L0DPM9"/>
<dbReference type="PANTHER" id="PTHR45990:SF1">
    <property type="entry name" value="DNA REPAIR PROTEIN REV1"/>
    <property type="match status" value="1"/>
</dbReference>
<dbReference type="SUPFAM" id="SSF100879">
    <property type="entry name" value="Lesion bypass DNA polymerase (Y-family), little finger domain"/>
    <property type="match status" value="1"/>
</dbReference>
<dbReference type="Gene3D" id="1.10.150.20">
    <property type="entry name" value="5' to 3' exonuclease, C-terminal subdomain"/>
    <property type="match status" value="1"/>
</dbReference>
<reference evidence="16 17" key="1">
    <citation type="submission" date="2016-10" db="EMBL/GenBank/DDBJ databases">
        <authorList>
            <person name="de Groot N.N."/>
        </authorList>
    </citation>
    <scope>NUCLEOTIDE SEQUENCE [LARGE SCALE GENOMIC DNA]</scope>
    <source>
        <strain evidence="16 17">PYCC 4715</strain>
    </source>
</reference>
<keyword evidence="7 13" id="KW-0479">Metal-binding</keyword>
<evidence type="ECO:0000256" key="12">
    <source>
        <dbReference type="ARBA" id="ARBA00023242"/>
    </source>
</evidence>
<dbReference type="GO" id="GO:0017125">
    <property type="term" value="F:deoxycytidyl transferase activity"/>
    <property type="evidence" value="ECO:0007669"/>
    <property type="project" value="TreeGrafter"/>
</dbReference>
<evidence type="ECO:0000256" key="1">
    <source>
        <dbReference type="ARBA" id="ARBA00004123"/>
    </source>
</evidence>
<feature type="binding site" evidence="13">
    <location>
        <position position="155"/>
    </location>
    <ligand>
        <name>Mg(2+)</name>
        <dbReference type="ChEBI" id="CHEBI:18420"/>
        <label>1</label>
    </ligand>
</feature>
<dbReference type="Proteomes" id="UP000182259">
    <property type="component" value="Chromosome VI"/>
</dbReference>
<dbReference type="GO" id="GO:0003887">
    <property type="term" value="F:DNA-directed DNA polymerase activity"/>
    <property type="evidence" value="ECO:0007669"/>
    <property type="project" value="InterPro"/>
</dbReference>
<dbReference type="Gene3D" id="3.30.70.270">
    <property type="match status" value="1"/>
</dbReference>
<dbReference type="PIRSF" id="PIRSF036573">
    <property type="entry name" value="REV1"/>
    <property type="match status" value="1"/>
</dbReference>
<evidence type="ECO:0000256" key="5">
    <source>
        <dbReference type="ARBA" id="ARBA00022679"/>
    </source>
</evidence>
<dbReference type="InterPro" id="IPR043128">
    <property type="entry name" value="Rev_trsase/Diguanyl_cyclase"/>
</dbReference>
<evidence type="ECO:0000256" key="13">
    <source>
        <dbReference type="PIRSR" id="PIRSR036573-2"/>
    </source>
</evidence>
<keyword evidence="6" id="KW-0548">Nucleotidyltransferase</keyword>
<evidence type="ECO:0000256" key="14">
    <source>
        <dbReference type="SAM" id="MobiDB-lite"/>
    </source>
</evidence>
<comment type="similarity">
    <text evidence="2">Belongs to the DNA polymerase type-Y family.</text>
</comment>
<dbReference type="InterPro" id="IPR012112">
    <property type="entry name" value="REV1"/>
</dbReference>
<proteinExistence type="inferred from homology"/>
<dbReference type="GO" id="GO:0046872">
    <property type="term" value="F:metal ion binding"/>
    <property type="evidence" value="ECO:0007669"/>
    <property type="project" value="UniProtKB-KW"/>
</dbReference>
<evidence type="ECO:0000256" key="9">
    <source>
        <dbReference type="ARBA" id="ARBA00022842"/>
    </source>
</evidence>